<dbReference type="AlphaFoldDB" id="A0A9Q0N5Z3"/>
<evidence type="ECO:0000313" key="3">
    <source>
        <dbReference type="Proteomes" id="UP001151699"/>
    </source>
</evidence>
<feature type="compositionally biased region" description="Polar residues" evidence="1">
    <location>
        <begin position="60"/>
        <end position="71"/>
    </location>
</feature>
<sequence>MAAQCTAEKCLDRVERCESIRVSRAKRRLFVDGDDDRKPAKKVDFRDIRTWIDAKDEAKSNVSMNVETSNRPAAEKPEDLPSLNKSATRGIWNPWTSTTENT</sequence>
<organism evidence="2 3">
    <name type="scientific">Pseudolycoriella hygida</name>
    <dbReference type="NCBI Taxonomy" id="35572"/>
    <lineage>
        <taxon>Eukaryota</taxon>
        <taxon>Metazoa</taxon>
        <taxon>Ecdysozoa</taxon>
        <taxon>Arthropoda</taxon>
        <taxon>Hexapoda</taxon>
        <taxon>Insecta</taxon>
        <taxon>Pterygota</taxon>
        <taxon>Neoptera</taxon>
        <taxon>Endopterygota</taxon>
        <taxon>Diptera</taxon>
        <taxon>Nematocera</taxon>
        <taxon>Sciaroidea</taxon>
        <taxon>Sciaridae</taxon>
        <taxon>Pseudolycoriella</taxon>
    </lineage>
</organism>
<name>A0A9Q0N5Z3_9DIPT</name>
<keyword evidence="3" id="KW-1185">Reference proteome</keyword>
<proteinExistence type="predicted"/>
<feature type="region of interest" description="Disordered" evidence="1">
    <location>
        <begin position="58"/>
        <end position="102"/>
    </location>
</feature>
<evidence type="ECO:0000313" key="2">
    <source>
        <dbReference type="EMBL" id="KAJ6644183.1"/>
    </source>
</evidence>
<gene>
    <name evidence="2" type="ORF">Bhyg_09150</name>
</gene>
<comment type="caution">
    <text evidence="2">The sequence shown here is derived from an EMBL/GenBank/DDBJ whole genome shotgun (WGS) entry which is preliminary data.</text>
</comment>
<accession>A0A9Q0N5Z3</accession>
<evidence type="ECO:0000256" key="1">
    <source>
        <dbReference type="SAM" id="MobiDB-lite"/>
    </source>
</evidence>
<dbReference type="Proteomes" id="UP001151699">
    <property type="component" value="Chromosome B"/>
</dbReference>
<dbReference type="EMBL" id="WJQU01000002">
    <property type="protein sequence ID" value="KAJ6644183.1"/>
    <property type="molecule type" value="Genomic_DNA"/>
</dbReference>
<protein>
    <submittedName>
        <fullName evidence="2">Uncharacterized protein</fullName>
    </submittedName>
</protein>
<reference evidence="2" key="1">
    <citation type="submission" date="2022-07" db="EMBL/GenBank/DDBJ databases">
        <authorList>
            <person name="Trinca V."/>
            <person name="Uliana J.V.C."/>
            <person name="Torres T.T."/>
            <person name="Ward R.J."/>
            <person name="Monesi N."/>
        </authorList>
    </citation>
    <scope>NUCLEOTIDE SEQUENCE</scope>
    <source>
        <strain evidence="2">HSMRA1968</strain>
        <tissue evidence="2">Whole embryos</tissue>
    </source>
</reference>